<proteinExistence type="predicted"/>
<dbReference type="Proteomes" id="UP000475532">
    <property type="component" value="Unassembled WGS sequence"/>
</dbReference>
<accession>A0A6L9Q9S3</accession>
<reference evidence="1 2" key="1">
    <citation type="submission" date="2020-01" db="EMBL/GenBank/DDBJ databases">
        <title>Insect and environment-associated Actinomycetes.</title>
        <authorList>
            <person name="Currrie C."/>
            <person name="Chevrette M."/>
            <person name="Carlson C."/>
            <person name="Stubbendieck R."/>
            <person name="Wendt-Pienkowski E."/>
        </authorList>
    </citation>
    <scope>NUCLEOTIDE SEQUENCE [LARGE SCALE GENOMIC DNA]</scope>
    <source>
        <strain evidence="1 2">SID10258</strain>
    </source>
</reference>
<dbReference type="AlphaFoldDB" id="A0A6L9Q9S3"/>
<gene>
    <name evidence="1" type="ORF">G3I70_07065</name>
</gene>
<comment type="caution">
    <text evidence="1">The sequence shown here is derived from an EMBL/GenBank/DDBJ whole genome shotgun (WGS) entry which is preliminary data.</text>
</comment>
<evidence type="ECO:0000313" key="2">
    <source>
        <dbReference type="Proteomes" id="UP000475532"/>
    </source>
</evidence>
<dbReference type="EMBL" id="JAAGLI010000180">
    <property type="protein sequence ID" value="NEA22247.1"/>
    <property type="molecule type" value="Genomic_DNA"/>
</dbReference>
<name>A0A6L9Q9S3_9ACTN</name>
<dbReference type="Pfam" id="PF14078">
    <property type="entry name" value="DUF4259"/>
    <property type="match status" value="1"/>
</dbReference>
<protein>
    <submittedName>
        <fullName evidence="1">DUF4259 domain-containing protein</fullName>
    </submittedName>
</protein>
<evidence type="ECO:0000313" key="1">
    <source>
        <dbReference type="EMBL" id="NEA22247.1"/>
    </source>
</evidence>
<sequence>MGTWGHGPFDSGYAEDFLDDLAEVDNIVGRLREVMSRVADAPGPVDAIEGDDAAVAAALTAVRSGGMVVDSETAEDLADLVFLCSEDLRSLAARTFDRLLNPVENEWYGLWALSNGIDQVAAEFDPYRQALSER</sequence>
<dbReference type="InterPro" id="IPR025355">
    <property type="entry name" value="DUF4259"/>
</dbReference>
<organism evidence="1 2">
    <name type="scientific">Actinomadura bangladeshensis</name>
    <dbReference type="NCBI Taxonomy" id="453573"/>
    <lineage>
        <taxon>Bacteria</taxon>
        <taxon>Bacillati</taxon>
        <taxon>Actinomycetota</taxon>
        <taxon>Actinomycetes</taxon>
        <taxon>Streptosporangiales</taxon>
        <taxon>Thermomonosporaceae</taxon>
        <taxon>Actinomadura</taxon>
    </lineage>
</organism>
<dbReference type="RefSeq" id="WP_163053822.1">
    <property type="nucleotide sequence ID" value="NZ_JAAGLI010000180.1"/>
</dbReference>